<gene>
    <name evidence="2" type="ORF">BOTBODRAFT_178735</name>
</gene>
<protein>
    <submittedName>
        <fullName evidence="2">Uncharacterized protein</fullName>
    </submittedName>
</protein>
<sequence length="184" mass="19933">MPSSAFGNSSNYFNDHNNSALGSYTPSAPAQTMNPILSEQMIMDAMKGFDHQLQLMRGSSQTGQNKKIALKILCKEPVVLKHVEAATAASSAPKDRTAPSNMATTQQPASTSVAHTTSDDVFVPIPFDLCGGLGPKNLLSIDHSTSHPDATSEECAIAFKALDDEELKRYRALGQKRRHEMKDK</sequence>
<proteinExistence type="predicted"/>
<evidence type="ECO:0000313" key="3">
    <source>
        <dbReference type="Proteomes" id="UP000027195"/>
    </source>
</evidence>
<dbReference type="InParanoid" id="A0A067MDB1"/>
<evidence type="ECO:0000313" key="2">
    <source>
        <dbReference type="EMBL" id="KDQ09822.1"/>
    </source>
</evidence>
<dbReference type="EMBL" id="KL198074">
    <property type="protein sequence ID" value="KDQ09822.1"/>
    <property type="molecule type" value="Genomic_DNA"/>
</dbReference>
<dbReference type="HOGENOM" id="CLU_1467932_0_0_1"/>
<name>A0A067MDB1_BOTB1</name>
<keyword evidence="3" id="KW-1185">Reference proteome</keyword>
<evidence type="ECO:0000256" key="1">
    <source>
        <dbReference type="SAM" id="MobiDB-lite"/>
    </source>
</evidence>
<reference evidence="3" key="1">
    <citation type="journal article" date="2014" name="Proc. Natl. Acad. Sci. U.S.A.">
        <title>Extensive sampling of basidiomycete genomes demonstrates inadequacy of the white-rot/brown-rot paradigm for wood decay fungi.</title>
        <authorList>
            <person name="Riley R."/>
            <person name="Salamov A.A."/>
            <person name="Brown D.W."/>
            <person name="Nagy L.G."/>
            <person name="Floudas D."/>
            <person name="Held B.W."/>
            <person name="Levasseur A."/>
            <person name="Lombard V."/>
            <person name="Morin E."/>
            <person name="Otillar R."/>
            <person name="Lindquist E.A."/>
            <person name="Sun H."/>
            <person name="LaButti K.M."/>
            <person name="Schmutz J."/>
            <person name="Jabbour D."/>
            <person name="Luo H."/>
            <person name="Baker S.E."/>
            <person name="Pisabarro A.G."/>
            <person name="Walton J.D."/>
            <person name="Blanchette R.A."/>
            <person name="Henrissat B."/>
            <person name="Martin F."/>
            <person name="Cullen D."/>
            <person name="Hibbett D.S."/>
            <person name="Grigoriev I.V."/>
        </authorList>
    </citation>
    <scope>NUCLEOTIDE SEQUENCE [LARGE SCALE GENOMIC DNA]</scope>
    <source>
        <strain evidence="3">FD-172 SS1</strain>
    </source>
</reference>
<dbReference type="AlphaFoldDB" id="A0A067MDB1"/>
<dbReference type="Proteomes" id="UP000027195">
    <property type="component" value="Unassembled WGS sequence"/>
</dbReference>
<organism evidence="2 3">
    <name type="scientific">Botryobasidium botryosum (strain FD-172 SS1)</name>
    <dbReference type="NCBI Taxonomy" id="930990"/>
    <lineage>
        <taxon>Eukaryota</taxon>
        <taxon>Fungi</taxon>
        <taxon>Dikarya</taxon>
        <taxon>Basidiomycota</taxon>
        <taxon>Agaricomycotina</taxon>
        <taxon>Agaricomycetes</taxon>
        <taxon>Cantharellales</taxon>
        <taxon>Botryobasidiaceae</taxon>
        <taxon>Botryobasidium</taxon>
    </lineage>
</organism>
<feature type="region of interest" description="Disordered" evidence="1">
    <location>
        <begin position="87"/>
        <end position="113"/>
    </location>
</feature>
<feature type="compositionally biased region" description="Polar residues" evidence="1">
    <location>
        <begin position="98"/>
        <end position="113"/>
    </location>
</feature>
<accession>A0A067MDB1</accession>